<proteinExistence type="predicted"/>
<dbReference type="InterPro" id="IPR018691">
    <property type="entry name" value="DUF2188"/>
</dbReference>
<name>A0A1C5HYL6_9ACTN</name>
<protein>
    <recommendedName>
        <fullName evidence="3">DUF2188 domain-containing protein</fullName>
    </recommendedName>
</protein>
<evidence type="ECO:0008006" key="3">
    <source>
        <dbReference type="Google" id="ProtNLM"/>
    </source>
</evidence>
<sequence>MKRNEYHVVPNGGGWKVERGNQVVGTFDTKQRAVEAGREAAHGNEPSQLVVHTADGKIETEYTYQGDPYPPAG</sequence>
<keyword evidence="2" id="KW-1185">Reference proteome</keyword>
<dbReference type="Proteomes" id="UP000198217">
    <property type="component" value="Chromosome I"/>
</dbReference>
<evidence type="ECO:0000313" key="1">
    <source>
        <dbReference type="EMBL" id="SCG51052.1"/>
    </source>
</evidence>
<dbReference type="Pfam" id="PF09954">
    <property type="entry name" value="DUF2188"/>
    <property type="match status" value="1"/>
</dbReference>
<dbReference type="RefSeq" id="WP_157748121.1">
    <property type="nucleotide sequence ID" value="NZ_JBFAQF010000020.1"/>
</dbReference>
<accession>A0A1C5HYL6</accession>
<dbReference type="AlphaFoldDB" id="A0A1C5HYL6"/>
<gene>
    <name evidence="1" type="ORF">GA0070609_2464</name>
</gene>
<reference evidence="1 2" key="1">
    <citation type="submission" date="2016-06" db="EMBL/GenBank/DDBJ databases">
        <authorList>
            <person name="Kjaerup R.B."/>
            <person name="Dalgaard T.S."/>
            <person name="Juul-Madsen H.R."/>
        </authorList>
    </citation>
    <scope>NUCLEOTIDE SEQUENCE [LARGE SCALE GENOMIC DNA]</scope>
    <source>
        <strain evidence="1 2">DSM 43904</strain>
    </source>
</reference>
<dbReference type="EMBL" id="LT607750">
    <property type="protein sequence ID" value="SCG51052.1"/>
    <property type="molecule type" value="Genomic_DNA"/>
</dbReference>
<organism evidence="1 2">
    <name type="scientific">Micromonospora echinaurantiaca</name>
    <dbReference type="NCBI Taxonomy" id="47857"/>
    <lineage>
        <taxon>Bacteria</taxon>
        <taxon>Bacillati</taxon>
        <taxon>Actinomycetota</taxon>
        <taxon>Actinomycetes</taxon>
        <taxon>Micromonosporales</taxon>
        <taxon>Micromonosporaceae</taxon>
        <taxon>Micromonospora</taxon>
    </lineage>
</organism>
<evidence type="ECO:0000313" key="2">
    <source>
        <dbReference type="Proteomes" id="UP000198217"/>
    </source>
</evidence>